<dbReference type="CDD" id="cd01671">
    <property type="entry name" value="CARD"/>
    <property type="match status" value="1"/>
</dbReference>
<keyword evidence="3" id="KW-1185">Reference proteome</keyword>
<dbReference type="Proteomes" id="UP000683360">
    <property type="component" value="Unassembled WGS sequence"/>
</dbReference>
<dbReference type="Pfam" id="PF00619">
    <property type="entry name" value="CARD"/>
    <property type="match status" value="1"/>
</dbReference>
<sequence>MTPVAASHKEHENKLYWNLYGSIPPMKPPRFRAGDKVRITKKKDIKDDSVRLQKCYKIIVDDLDSIEPIDKLVEFDVLSPEHMEELKACRTPRETNRKLLRTLMFKFKDGYQNFLDSLKDDCVHEDLAEKIMQTEVTEKDRHLLRIESYNRREVNSIKSDHDKITTGCDLIKIMEDNNIGPDDEYRGHVKQFIQTSSYTAIQRFVSVDDFQTDSTTDMDYISKEGPNGSGKSQSSFAYANQYSSTFPSATIWRIPCSSMESMTISLSILMTNFKIDSGEMCKKRLFAFP</sequence>
<dbReference type="PROSITE" id="PS50209">
    <property type="entry name" value="CARD"/>
    <property type="match status" value="1"/>
</dbReference>
<feature type="domain" description="CARD" evidence="1">
    <location>
        <begin position="52"/>
        <end position="120"/>
    </location>
</feature>
<gene>
    <name evidence="2" type="ORF">MEDL_8908</name>
</gene>
<reference evidence="2" key="1">
    <citation type="submission" date="2021-03" db="EMBL/GenBank/DDBJ databases">
        <authorList>
            <person name="Bekaert M."/>
        </authorList>
    </citation>
    <scope>NUCLEOTIDE SEQUENCE</scope>
</reference>
<dbReference type="EMBL" id="CAJPWZ010000466">
    <property type="protein sequence ID" value="CAG2193818.1"/>
    <property type="molecule type" value="Genomic_DNA"/>
</dbReference>
<dbReference type="InterPro" id="IPR011029">
    <property type="entry name" value="DEATH-like_dom_sf"/>
</dbReference>
<organism evidence="2 3">
    <name type="scientific">Mytilus edulis</name>
    <name type="common">Blue mussel</name>
    <dbReference type="NCBI Taxonomy" id="6550"/>
    <lineage>
        <taxon>Eukaryota</taxon>
        <taxon>Metazoa</taxon>
        <taxon>Spiralia</taxon>
        <taxon>Lophotrochozoa</taxon>
        <taxon>Mollusca</taxon>
        <taxon>Bivalvia</taxon>
        <taxon>Autobranchia</taxon>
        <taxon>Pteriomorphia</taxon>
        <taxon>Mytilida</taxon>
        <taxon>Mytiloidea</taxon>
        <taxon>Mytilidae</taxon>
        <taxon>Mytilinae</taxon>
        <taxon>Mytilus</taxon>
    </lineage>
</organism>
<comment type="caution">
    <text evidence="2">The sequence shown here is derived from an EMBL/GenBank/DDBJ whole genome shotgun (WGS) entry which is preliminary data.</text>
</comment>
<name>A0A8S3QH18_MYTED</name>
<evidence type="ECO:0000259" key="1">
    <source>
        <dbReference type="PROSITE" id="PS50209"/>
    </source>
</evidence>
<dbReference type="Gene3D" id="1.10.533.10">
    <property type="entry name" value="Death Domain, Fas"/>
    <property type="match status" value="1"/>
</dbReference>
<proteinExistence type="predicted"/>
<dbReference type="GO" id="GO:0042981">
    <property type="term" value="P:regulation of apoptotic process"/>
    <property type="evidence" value="ECO:0007669"/>
    <property type="project" value="InterPro"/>
</dbReference>
<dbReference type="AlphaFoldDB" id="A0A8S3QH18"/>
<accession>A0A8S3QH18</accession>
<dbReference type="SUPFAM" id="SSF47986">
    <property type="entry name" value="DEATH domain"/>
    <property type="match status" value="1"/>
</dbReference>
<dbReference type="InterPro" id="IPR001315">
    <property type="entry name" value="CARD"/>
</dbReference>
<evidence type="ECO:0000313" key="2">
    <source>
        <dbReference type="EMBL" id="CAG2193818.1"/>
    </source>
</evidence>
<protein>
    <recommendedName>
        <fullName evidence="1">CARD domain-containing protein</fullName>
    </recommendedName>
</protein>
<evidence type="ECO:0000313" key="3">
    <source>
        <dbReference type="Proteomes" id="UP000683360"/>
    </source>
</evidence>